<sequence>MHVRVYLQSFLIIAAFNFNHANDWTGDKDIRQYFEQTSEDMKAFFEKQKYRVEKALNSGYMEAVKVTDSVSNFVENQQRKISEDINSYVESVKESGRKAADSWSYLPIRRAGSSYGTTRLDFHGLFASSADWILNGPEKGLAYVLADAGYDVWMSNVRGNKYSREHVWLKTNSKSYWNFSWHDIALYDIPSIIDYITTMKEDAEVTYIGHSMGTTILFAMLTLRPEYNSKLKAAFALAPVVFLSDIKSPMKSLAPITSNVAYMEMLYGSHEFLPQKSALRRISSSCDAENMESLACKNMIFYICGYNEKQFNKTLLPIFMNNLGTGTSWKTAVHFAQEVMAGGKFQQFDYGSNNQRLYDSDTPPEYDLSKITLPITLVWAENDLLSSEKDVKSLYEKLPSTSKIYKIQDPNFNHLDYLWAIDAPRLLNDKVMEYLNDVYTESSGFFTFHIGK</sequence>
<dbReference type="InterPro" id="IPR000073">
    <property type="entry name" value="AB_hydrolase_1"/>
</dbReference>
<dbReference type="EMBL" id="CAJOBZ010000076">
    <property type="protein sequence ID" value="CAF4953834.1"/>
    <property type="molecule type" value="Genomic_DNA"/>
</dbReference>
<evidence type="ECO:0000256" key="7">
    <source>
        <dbReference type="SAM" id="SignalP"/>
    </source>
</evidence>
<dbReference type="AlphaFoldDB" id="A0A821Y699"/>
<evidence type="ECO:0000256" key="5">
    <source>
        <dbReference type="ARBA" id="ARBA00023098"/>
    </source>
</evidence>
<keyword evidence="4" id="KW-0442">Lipid degradation</keyword>
<keyword evidence="3" id="KW-0378">Hydrolase</keyword>
<feature type="signal peptide" evidence="7">
    <location>
        <begin position="1"/>
        <end position="21"/>
    </location>
</feature>
<organism evidence="9 10">
    <name type="scientific">Pieris macdunnoughi</name>
    <dbReference type="NCBI Taxonomy" id="345717"/>
    <lineage>
        <taxon>Eukaryota</taxon>
        <taxon>Metazoa</taxon>
        <taxon>Ecdysozoa</taxon>
        <taxon>Arthropoda</taxon>
        <taxon>Hexapoda</taxon>
        <taxon>Insecta</taxon>
        <taxon>Pterygota</taxon>
        <taxon>Neoptera</taxon>
        <taxon>Endopterygota</taxon>
        <taxon>Lepidoptera</taxon>
        <taxon>Glossata</taxon>
        <taxon>Ditrysia</taxon>
        <taxon>Papilionoidea</taxon>
        <taxon>Pieridae</taxon>
        <taxon>Pierinae</taxon>
        <taxon>Pieris</taxon>
    </lineage>
</organism>
<evidence type="ECO:0000256" key="1">
    <source>
        <dbReference type="ARBA" id="ARBA00010701"/>
    </source>
</evidence>
<proteinExistence type="inferred from homology"/>
<dbReference type="GO" id="GO:0016787">
    <property type="term" value="F:hydrolase activity"/>
    <property type="evidence" value="ECO:0007669"/>
    <property type="project" value="UniProtKB-KW"/>
</dbReference>
<name>A0A821Y699_9NEOP</name>
<comment type="caution">
    <text evidence="9">The sequence shown here is derived from an EMBL/GenBank/DDBJ whole genome shotgun (WGS) entry which is preliminary data.</text>
</comment>
<keyword evidence="5" id="KW-0443">Lipid metabolism</keyword>
<evidence type="ECO:0000313" key="9">
    <source>
        <dbReference type="EMBL" id="CAF4953834.1"/>
    </source>
</evidence>
<evidence type="ECO:0000256" key="6">
    <source>
        <dbReference type="ARBA" id="ARBA00023180"/>
    </source>
</evidence>
<dbReference type="Pfam" id="PF00561">
    <property type="entry name" value="Abhydrolase_1"/>
    <property type="match status" value="1"/>
</dbReference>
<reference evidence="9" key="1">
    <citation type="submission" date="2021-02" db="EMBL/GenBank/DDBJ databases">
        <authorList>
            <person name="Steward A R."/>
        </authorList>
    </citation>
    <scope>NUCLEOTIDE SEQUENCE</scope>
</reference>
<dbReference type="OrthoDB" id="9974421at2759"/>
<dbReference type="FunFam" id="3.40.50.1820:FF:000057">
    <property type="entry name" value="Lipase"/>
    <property type="match status" value="1"/>
</dbReference>
<dbReference type="PANTHER" id="PTHR11005">
    <property type="entry name" value="LYSOSOMAL ACID LIPASE-RELATED"/>
    <property type="match status" value="1"/>
</dbReference>
<dbReference type="Gene3D" id="3.40.50.1820">
    <property type="entry name" value="alpha/beta hydrolase"/>
    <property type="match status" value="1"/>
</dbReference>
<evidence type="ECO:0000313" key="10">
    <source>
        <dbReference type="Proteomes" id="UP000663880"/>
    </source>
</evidence>
<dbReference type="GO" id="GO:0016042">
    <property type="term" value="P:lipid catabolic process"/>
    <property type="evidence" value="ECO:0007669"/>
    <property type="project" value="UniProtKB-KW"/>
</dbReference>
<evidence type="ECO:0000256" key="3">
    <source>
        <dbReference type="ARBA" id="ARBA00022801"/>
    </source>
</evidence>
<keyword evidence="6" id="KW-0325">Glycoprotein</keyword>
<dbReference type="InterPro" id="IPR029058">
    <property type="entry name" value="AB_hydrolase_fold"/>
</dbReference>
<evidence type="ECO:0000256" key="4">
    <source>
        <dbReference type="ARBA" id="ARBA00022963"/>
    </source>
</evidence>
<dbReference type="SUPFAM" id="SSF53474">
    <property type="entry name" value="alpha/beta-Hydrolases"/>
    <property type="match status" value="1"/>
</dbReference>
<keyword evidence="10" id="KW-1185">Reference proteome</keyword>
<gene>
    <name evidence="9" type="ORF">PMACD_LOCUS15974</name>
</gene>
<feature type="chain" id="PRO_5032896764" description="AB hydrolase-1 domain-containing protein" evidence="7">
    <location>
        <begin position="22"/>
        <end position="452"/>
    </location>
</feature>
<dbReference type="Proteomes" id="UP000663880">
    <property type="component" value="Unassembled WGS sequence"/>
</dbReference>
<feature type="domain" description="AB hydrolase-1" evidence="8">
    <location>
        <begin position="122"/>
        <end position="419"/>
    </location>
</feature>
<evidence type="ECO:0000256" key="2">
    <source>
        <dbReference type="ARBA" id="ARBA00022729"/>
    </source>
</evidence>
<protein>
    <recommendedName>
        <fullName evidence="8">AB hydrolase-1 domain-containing protein</fullName>
    </recommendedName>
</protein>
<keyword evidence="2 7" id="KW-0732">Signal</keyword>
<accession>A0A821Y699</accession>
<comment type="similarity">
    <text evidence="1">Belongs to the AB hydrolase superfamily. Lipase family.</text>
</comment>
<evidence type="ECO:0000259" key="8">
    <source>
        <dbReference type="Pfam" id="PF00561"/>
    </source>
</evidence>